<dbReference type="EMBL" id="JADNRY010000144">
    <property type="protein sequence ID" value="KAF9063549.1"/>
    <property type="molecule type" value="Genomic_DNA"/>
</dbReference>
<dbReference type="Proteomes" id="UP000772434">
    <property type="component" value="Unassembled WGS sequence"/>
</dbReference>
<gene>
    <name evidence="1" type="ORF">BDP27DRAFT_1231957</name>
</gene>
<dbReference type="AlphaFoldDB" id="A0A9P5PHT9"/>
<name>A0A9P5PHT9_9AGAR</name>
<proteinExistence type="predicted"/>
<keyword evidence="2" id="KW-1185">Reference proteome</keyword>
<sequence>MRAASISSPQIFYDWLVQEGKYLQNLCSMPPKETLSMEYYIKLEALKACKERLGKVHQTNSLETKHCNEQENERKLLADIHALETKLEVEARWVEGSEEWNSAKRAVKEGAYQKALDNLEKLLVE</sequence>
<dbReference type="OrthoDB" id="2676448at2759"/>
<comment type="caution">
    <text evidence="1">The sequence shown here is derived from an EMBL/GenBank/DDBJ whole genome shotgun (WGS) entry which is preliminary data.</text>
</comment>
<reference evidence="1" key="1">
    <citation type="submission" date="2020-11" db="EMBL/GenBank/DDBJ databases">
        <authorList>
            <consortium name="DOE Joint Genome Institute"/>
            <person name="Ahrendt S."/>
            <person name="Riley R."/>
            <person name="Andreopoulos W."/>
            <person name="Labutti K."/>
            <person name="Pangilinan J."/>
            <person name="Ruiz-Duenas F.J."/>
            <person name="Barrasa J.M."/>
            <person name="Sanchez-Garcia M."/>
            <person name="Camarero S."/>
            <person name="Miyauchi S."/>
            <person name="Serrano A."/>
            <person name="Linde D."/>
            <person name="Babiker R."/>
            <person name="Drula E."/>
            <person name="Ayuso-Fernandez I."/>
            <person name="Pacheco R."/>
            <person name="Padilla G."/>
            <person name="Ferreira P."/>
            <person name="Barriuso J."/>
            <person name="Kellner H."/>
            <person name="Castanera R."/>
            <person name="Alfaro M."/>
            <person name="Ramirez L."/>
            <person name="Pisabarro A.G."/>
            <person name="Kuo A."/>
            <person name="Tritt A."/>
            <person name="Lipzen A."/>
            <person name="He G."/>
            <person name="Yan M."/>
            <person name="Ng V."/>
            <person name="Cullen D."/>
            <person name="Martin F."/>
            <person name="Rosso M.-N."/>
            <person name="Henrissat B."/>
            <person name="Hibbett D."/>
            <person name="Martinez A.T."/>
            <person name="Grigoriev I.V."/>
        </authorList>
    </citation>
    <scope>NUCLEOTIDE SEQUENCE</scope>
    <source>
        <strain evidence="1">AH 40177</strain>
    </source>
</reference>
<protein>
    <submittedName>
        <fullName evidence="1">Uncharacterized protein</fullName>
    </submittedName>
</protein>
<accession>A0A9P5PHT9</accession>
<evidence type="ECO:0000313" key="2">
    <source>
        <dbReference type="Proteomes" id="UP000772434"/>
    </source>
</evidence>
<organism evidence="1 2">
    <name type="scientific">Rhodocollybia butyracea</name>
    <dbReference type="NCBI Taxonomy" id="206335"/>
    <lineage>
        <taxon>Eukaryota</taxon>
        <taxon>Fungi</taxon>
        <taxon>Dikarya</taxon>
        <taxon>Basidiomycota</taxon>
        <taxon>Agaricomycotina</taxon>
        <taxon>Agaricomycetes</taxon>
        <taxon>Agaricomycetidae</taxon>
        <taxon>Agaricales</taxon>
        <taxon>Marasmiineae</taxon>
        <taxon>Omphalotaceae</taxon>
        <taxon>Rhodocollybia</taxon>
    </lineage>
</organism>
<evidence type="ECO:0000313" key="1">
    <source>
        <dbReference type="EMBL" id="KAF9063549.1"/>
    </source>
</evidence>